<dbReference type="Pfam" id="PF00491">
    <property type="entry name" value="Arginase"/>
    <property type="match status" value="1"/>
</dbReference>
<comment type="similarity">
    <text evidence="1">Belongs to the arginase family. Agmatinase subfamily.</text>
</comment>
<dbReference type="PROSITE" id="PS01053">
    <property type="entry name" value="ARGINASE_1"/>
    <property type="match status" value="1"/>
</dbReference>
<dbReference type="CDD" id="cd11592">
    <property type="entry name" value="Agmatinase_PAH"/>
    <property type="match status" value="1"/>
</dbReference>
<name>A0A165F2Y2_9BASI</name>
<keyword evidence="4" id="KW-0464">Manganese</keyword>
<evidence type="ECO:0000256" key="3">
    <source>
        <dbReference type="ARBA" id="ARBA00022801"/>
    </source>
</evidence>
<dbReference type="Gene3D" id="3.40.800.10">
    <property type="entry name" value="Ureohydrolase domain"/>
    <property type="match status" value="1"/>
</dbReference>
<dbReference type="PROSITE" id="PS51409">
    <property type="entry name" value="ARGINASE_2"/>
    <property type="match status" value="1"/>
</dbReference>
<dbReference type="GO" id="GO:0008783">
    <property type="term" value="F:agmatinase activity"/>
    <property type="evidence" value="ECO:0007669"/>
    <property type="project" value="TreeGrafter"/>
</dbReference>
<keyword evidence="3 5" id="KW-0378">Hydrolase</keyword>
<feature type="binding site" evidence="4">
    <location>
        <position position="181"/>
    </location>
    <ligand>
        <name>Mn(2+)</name>
        <dbReference type="ChEBI" id="CHEBI:29035"/>
        <label>1</label>
    </ligand>
</feature>
<evidence type="ECO:0000256" key="5">
    <source>
        <dbReference type="RuleBase" id="RU003684"/>
    </source>
</evidence>
<evidence type="ECO:0000313" key="6">
    <source>
        <dbReference type="EMBL" id="KZT56077.1"/>
    </source>
</evidence>
<protein>
    <submittedName>
        <fullName evidence="6">Arginase/deacetylase</fullName>
    </submittedName>
</protein>
<dbReference type="AlphaFoldDB" id="A0A165F2Y2"/>
<keyword evidence="7" id="KW-1185">Reference proteome</keyword>
<comment type="cofactor">
    <cofactor evidence="4">
        <name>Mn(2+)</name>
        <dbReference type="ChEBI" id="CHEBI:29035"/>
    </cofactor>
    <text evidence="4">Binds 2 manganese ions per subunit.</text>
</comment>
<organism evidence="6 7">
    <name type="scientific">Calocera cornea HHB12733</name>
    <dbReference type="NCBI Taxonomy" id="1353952"/>
    <lineage>
        <taxon>Eukaryota</taxon>
        <taxon>Fungi</taxon>
        <taxon>Dikarya</taxon>
        <taxon>Basidiomycota</taxon>
        <taxon>Agaricomycotina</taxon>
        <taxon>Dacrymycetes</taxon>
        <taxon>Dacrymycetales</taxon>
        <taxon>Dacrymycetaceae</taxon>
        <taxon>Calocera</taxon>
    </lineage>
</organism>
<evidence type="ECO:0000313" key="7">
    <source>
        <dbReference type="Proteomes" id="UP000076842"/>
    </source>
</evidence>
<evidence type="ECO:0000256" key="4">
    <source>
        <dbReference type="PIRSR" id="PIRSR036979-1"/>
    </source>
</evidence>
<feature type="binding site" evidence="4">
    <location>
        <position position="179"/>
    </location>
    <ligand>
        <name>Mn(2+)</name>
        <dbReference type="ChEBI" id="CHEBI:29035"/>
        <label>1</label>
    </ligand>
</feature>
<dbReference type="InterPro" id="IPR023696">
    <property type="entry name" value="Ureohydrolase_dom_sf"/>
</dbReference>
<proteinExistence type="inferred from homology"/>
<sequence length="371" mass="39914">VAKYGAQVDLPFSGPLSFAHLPYSRCLDPNPTVGYSPTPAFDIAVLGMPFDTSVSYRPGARFGPFGIRAGSRRIRPLRSWTMYWESDPYGSGVVLDCGDVPVAISDNSLALAQMEAAYDSLLHRPMMSDNASYTAEFAKDGKEHPRVITLGGDHTIVLPILRSLNKVYGPVTVIHFDSHLDTWTPFNYPGVGSDENSISAITHGSFFWKAWREGLMTRSNVHGGIRCKFSGPADLENDSEVGFALITTDDIEYLGAKGIAEAIRARVGDGPVYLSVDIDVIDPALAPATGTPEAGGWTVREFKAILRGLAGLNFVGADIVEVAPAYDTNAETTALIAADIVHEFISMFLADGPVPERTPAERGWGQAAFTG</sequence>
<dbReference type="InterPro" id="IPR006035">
    <property type="entry name" value="Ureohydrolase"/>
</dbReference>
<dbReference type="PIRSF" id="PIRSF036979">
    <property type="entry name" value="Arginase"/>
    <property type="match status" value="1"/>
</dbReference>
<gene>
    <name evidence="6" type="ORF">CALCODRAFT_436305</name>
</gene>
<feature type="binding site" evidence="4">
    <location>
        <position position="277"/>
    </location>
    <ligand>
        <name>Mn(2+)</name>
        <dbReference type="ChEBI" id="CHEBI:29035"/>
        <label>1</label>
    </ligand>
</feature>
<dbReference type="GO" id="GO:0033389">
    <property type="term" value="P:putrescine biosynthetic process from arginine, via agmatine"/>
    <property type="evidence" value="ECO:0007669"/>
    <property type="project" value="TreeGrafter"/>
</dbReference>
<feature type="binding site" evidence="4">
    <location>
        <position position="154"/>
    </location>
    <ligand>
        <name>Mn(2+)</name>
        <dbReference type="ChEBI" id="CHEBI:29035"/>
        <label>1</label>
    </ligand>
</feature>
<dbReference type="InterPro" id="IPR020855">
    <property type="entry name" value="Ureohydrolase_Mn_BS"/>
</dbReference>
<dbReference type="STRING" id="1353952.A0A165F2Y2"/>
<feature type="binding site" evidence="4">
    <location>
        <position position="279"/>
    </location>
    <ligand>
        <name>Mn(2+)</name>
        <dbReference type="ChEBI" id="CHEBI:29035"/>
        <label>1</label>
    </ligand>
</feature>
<reference evidence="6 7" key="1">
    <citation type="journal article" date="2016" name="Mol. Biol. Evol.">
        <title>Comparative Genomics of Early-Diverging Mushroom-Forming Fungi Provides Insights into the Origins of Lignocellulose Decay Capabilities.</title>
        <authorList>
            <person name="Nagy L.G."/>
            <person name="Riley R."/>
            <person name="Tritt A."/>
            <person name="Adam C."/>
            <person name="Daum C."/>
            <person name="Floudas D."/>
            <person name="Sun H."/>
            <person name="Yadav J.S."/>
            <person name="Pangilinan J."/>
            <person name="Larsson K.H."/>
            <person name="Matsuura K."/>
            <person name="Barry K."/>
            <person name="Labutti K."/>
            <person name="Kuo R."/>
            <person name="Ohm R.A."/>
            <person name="Bhattacharya S.S."/>
            <person name="Shirouzu T."/>
            <person name="Yoshinaga Y."/>
            <person name="Martin F.M."/>
            <person name="Grigoriev I.V."/>
            <person name="Hibbett D.S."/>
        </authorList>
    </citation>
    <scope>NUCLEOTIDE SEQUENCE [LARGE SCALE GENOMIC DNA]</scope>
    <source>
        <strain evidence="6 7">HHB12733</strain>
    </source>
</reference>
<feature type="non-terminal residue" evidence="6">
    <location>
        <position position="1"/>
    </location>
</feature>
<dbReference type="OrthoDB" id="288726at2759"/>
<dbReference type="Proteomes" id="UP000076842">
    <property type="component" value="Unassembled WGS sequence"/>
</dbReference>
<dbReference type="GO" id="GO:0046872">
    <property type="term" value="F:metal ion binding"/>
    <property type="evidence" value="ECO:0007669"/>
    <property type="project" value="UniProtKB-KW"/>
</dbReference>
<accession>A0A165F2Y2</accession>
<evidence type="ECO:0000256" key="1">
    <source>
        <dbReference type="ARBA" id="ARBA00009227"/>
    </source>
</evidence>
<dbReference type="SUPFAM" id="SSF52768">
    <property type="entry name" value="Arginase/deacetylase"/>
    <property type="match status" value="1"/>
</dbReference>
<dbReference type="PANTHER" id="PTHR11358:SF26">
    <property type="entry name" value="GUANIDINO ACID HYDROLASE, MITOCHONDRIAL"/>
    <property type="match status" value="1"/>
</dbReference>
<evidence type="ECO:0000256" key="2">
    <source>
        <dbReference type="ARBA" id="ARBA00022723"/>
    </source>
</evidence>
<dbReference type="InParanoid" id="A0A165F2Y2"/>
<dbReference type="PANTHER" id="PTHR11358">
    <property type="entry name" value="ARGINASE/AGMATINASE"/>
    <property type="match status" value="1"/>
</dbReference>
<dbReference type="EMBL" id="KV423984">
    <property type="protein sequence ID" value="KZT56077.1"/>
    <property type="molecule type" value="Genomic_DNA"/>
</dbReference>
<dbReference type="PRINTS" id="PR00116">
    <property type="entry name" value="ARGINASE"/>
</dbReference>
<keyword evidence="2 4" id="KW-0479">Metal-binding</keyword>
<feature type="binding site" evidence="4">
    <location>
        <position position="177"/>
    </location>
    <ligand>
        <name>Mn(2+)</name>
        <dbReference type="ChEBI" id="CHEBI:29035"/>
        <label>1</label>
    </ligand>
</feature>
<dbReference type="FunFam" id="3.40.800.10:FF:000014">
    <property type="entry name" value="Arginase family protein"/>
    <property type="match status" value="1"/>
</dbReference>